<sequence length="102" mass="11498">MVPHFLGGFWLGSMGIYLFLRMNFELNSRAFVFLILLALVSLGGVFWEFFEYGYDQIFAARGLGPLAQIDIGDTMGDLFLDLLGGILAHFIFLKGKTSRKPR</sequence>
<evidence type="ECO:0000256" key="1">
    <source>
        <dbReference type="SAM" id="Phobius"/>
    </source>
</evidence>
<feature type="transmembrane region" description="Helical" evidence="1">
    <location>
        <begin position="31"/>
        <end position="54"/>
    </location>
</feature>
<dbReference type="Pfam" id="PF09997">
    <property type="entry name" value="DUF2238"/>
    <property type="match status" value="1"/>
</dbReference>
<evidence type="ECO:0000313" key="2">
    <source>
        <dbReference type="EMBL" id="KKS46734.1"/>
    </source>
</evidence>
<feature type="transmembrane region" description="Helical" evidence="1">
    <location>
        <begin position="74"/>
        <end position="93"/>
    </location>
</feature>
<dbReference type="InterPro" id="IPR014509">
    <property type="entry name" value="YjdF-like"/>
</dbReference>
<feature type="transmembrane region" description="Helical" evidence="1">
    <location>
        <begin position="6"/>
        <end position="24"/>
    </location>
</feature>
<keyword evidence="1" id="KW-0472">Membrane</keyword>
<keyword evidence="1" id="KW-0812">Transmembrane</keyword>
<evidence type="ECO:0008006" key="4">
    <source>
        <dbReference type="Google" id="ProtNLM"/>
    </source>
</evidence>
<reference evidence="2 3" key="1">
    <citation type="journal article" date="2015" name="Nature">
        <title>rRNA introns, odd ribosomes, and small enigmatic genomes across a large radiation of phyla.</title>
        <authorList>
            <person name="Brown C.T."/>
            <person name="Hug L.A."/>
            <person name="Thomas B.C."/>
            <person name="Sharon I."/>
            <person name="Castelle C.J."/>
            <person name="Singh A."/>
            <person name="Wilkins M.J."/>
            <person name="Williams K.H."/>
            <person name="Banfield J.F."/>
        </authorList>
    </citation>
    <scope>NUCLEOTIDE SEQUENCE [LARGE SCALE GENOMIC DNA]</scope>
</reference>
<comment type="caution">
    <text evidence="2">The sequence shown here is derived from an EMBL/GenBank/DDBJ whole genome shotgun (WGS) entry which is preliminary data.</text>
</comment>
<gene>
    <name evidence="2" type="ORF">UV11_C0025G0006</name>
</gene>
<dbReference type="AlphaFoldDB" id="A0A0G0ZDH1"/>
<name>A0A0G0ZDH1_9BACT</name>
<dbReference type="STRING" id="1618659.UV11_C0025G0006"/>
<dbReference type="Proteomes" id="UP000034036">
    <property type="component" value="Unassembled WGS sequence"/>
</dbReference>
<protein>
    <recommendedName>
        <fullName evidence="4">Integral membrane protein</fullName>
    </recommendedName>
</protein>
<evidence type="ECO:0000313" key="3">
    <source>
        <dbReference type="Proteomes" id="UP000034036"/>
    </source>
</evidence>
<accession>A0A0G0ZDH1</accession>
<keyword evidence="1" id="KW-1133">Transmembrane helix</keyword>
<dbReference type="EMBL" id="LCDF01000025">
    <property type="protein sequence ID" value="KKS46734.1"/>
    <property type="molecule type" value="Genomic_DNA"/>
</dbReference>
<organism evidence="2 3">
    <name type="scientific">Candidatus Giovannonibacteria bacterium GW2011_GWF2_42_19</name>
    <dbReference type="NCBI Taxonomy" id="1618659"/>
    <lineage>
        <taxon>Bacteria</taxon>
        <taxon>Candidatus Giovannoniibacteriota</taxon>
    </lineage>
</organism>
<proteinExistence type="predicted"/>